<evidence type="ECO:0000256" key="1">
    <source>
        <dbReference type="SAM" id="MobiDB-lite"/>
    </source>
</evidence>
<name>A0ABR4M4V6_9EURO</name>
<dbReference type="SUPFAM" id="SSF57959">
    <property type="entry name" value="Leucine zipper domain"/>
    <property type="match status" value="1"/>
</dbReference>
<reference evidence="2 3" key="1">
    <citation type="submission" date="2024-07" db="EMBL/GenBank/DDBJ databases">
        <title>Section-level genome sequencing and comparative genomics of Aspergillus sections Usti and Cavernicolus.</title>
        <authorList>
            <consortium name="Lawrence Berkeley National Laboratory"/>
            <person name="Nybo J.L."/>
            <person name="Vesth T.C."/>
            <person name="Theobald S."/>
            <person name="Frisvad J.C."/>
            <person name="Larsen T.O."/>
            <person name="Kjaerboelling I."/>
            <person name="Rothschild-Mancinelli K."/>
            <person name="Lyhne E.K."/>
            <person name="Kogle M.E."/>
            <person name="Barry K."/>
            <person name="Clum A."/>
            <person name="Na H."/>
            <person name="Ledsgaard L."/>
            <person name="Lin J."/>
            <person name="Lipzen A."/>
            <person name="Kuo A."/>
            <person name="Riley R."/>
            <person name="Mondo S."/>
            <person name="Labutti K."/>
            <person name="Haridas S."/>
            <person name="Pangalinan J."/>
            <person name="Salamov A.A."/>
            <person name="Simmons B.A."/>
            <person name="Magnuson J.K."/>
            <person name="Chen J."/>
            <person name="Drula E."/>
            <person name="Henrissat B."/>
            <person name="Wiebenga A."/>
            <person name="Lubbers R.J."/>
            <person name="Gomes A.C."/>
            <person name="Macurrencykelacurrency M.R."/>
            <person name="Stajich J."/>
            <person name="Grigoriev I.V."/>
            <person name="Mortensen U.H."/>
            <person name="De Vries R.P."/>
            <person name="Baker S.E."/>
            <person name="Andersen M.R."/>
        </authorList>
    </citation>
    <scope>NUCLEOTIDE SEQUENCE [LARGE SCALE GENOMIC DNA]</scope>
    <source>
        <strain evidence="2 3">CBS 449.75</strain>
    </source>
</reference>
<dbReference type="PANTHER" id="PTHR40618">
    <property type="entry name" value="B-ZIP TRANSCRIPTION FACTOR (EUROFUNG)-RELATED"/>
    <property type="match status" value="1"/>
</dbReference>
<proteinExistence type="predicted"/>
<dbReference type="Gene3D" id="1.20.5.170">
    <property type="match status" value="1"/>
</dbReference>
<keyword evidence="3" id="KW-1185">Reference proteome</keyword>
<feature type="compositionally biased region" description="Polar residues" evidence="1">
    <location>
        <begin position="1"/>
        <end position="10"/>
    </location>
</feature>
<dbReference type="GeneID" id="98140083"/>
<gene>
    <name evidence="2" type="ORF">BJX67DRAFT_166482</name>
</gene>
<dbReference type="PANTHER" id="PTHR40618:SF1">
    <property type="entry name" value="B-ZIP TRANSCRIPTION FACTOR (EUROFUNG)"/>
    <property type="match status" value="1"/>
</dbReference>
<protein>
    <recommendedName>
        <fullName evidence="4">BZIP domain-containing protein</fullName>
    </recommendedName>
</protein>
<comment type="caution">
    <text evidence="2">The sequence shown here is derived from an EMBL/GenBank/DDBJ whole genome shotgun (WGS) entry which is preliminary data.</text>
</comment>
<feature type="compositionally biased region" description="Basic and acidic residues" evidence="1">
    <location>
        <begin position="28"/>
        <end position="38"/>
    </location>
</feature>
<dbReference type="EMBL" id="JBFXLQ010000003">
    <property type="protein sequence ID" value="KAL2871586.1"/>
    <property type="molecule type" value="Genomic_DNA"/>
</dbReference>
<accession>A0ABR4M4V6</accession>
<dbReference type="InterPro" id="IPR046347">
    <property type="entry name" value="bZIP_sf"/>
</dbReference>
<evidence type="ECO:0000313" key="3">
    <source>
        <dbReference type="Proteomes" id="UP001610432"/>
    </source>
</evidence>
<sequence length="331" mass="36883">MADNLSQTLSARCFLPGQQGRVTQSLHPPKDPPPDGAKKRGRPLMAPNGDPARMDRRAQIRYAQRTYRHKKELMYRSMEHRVAELESSLNRVSGSLSDFFEMAIDSDLHVTHPQLFQHLRETVTQLKQATGATEKEETPREIVSPVLFGPNVSPEDTSSFGYVVNCLQDASGGAREDSRRPFRVDNTVHPPSDVERTPPFYCVGGAGTRYPRLEDGKPVCSEKMRLSRRVLRTLANSSSEDISSVDRQKLLEMAELDGTWLDTQDVLGYLQEKGVLNDTLRPPSETVSCSLDIEGFFQGIVGNMVILGRSPGFRLRDVKAALAASLRVDSK</sequence>
<dbReference type="Proteomes" id="UP001610432">
    <property type="component" value="Unassembled WGS sequence"/>
</dbReference>
<dbReference type="RefSeq" id="XP_070890565.1">
    <property type="nucleotide sequence ID" value="XM_071025011.1"/>
</dbReference>
<dbReference type="CDD" id="cd14688">
    <property type="entry name" value="bZIP_YAP"/>
    <property type="match status" value="1"/>
</dbReference>
<feature type="region of interest" description="Disordered" evidence="1">
    <location>
        <begin position="1"/>
        <end position="52"/>
    </location>
</feature>
<evidence type="ECO:0008006" key="4">
    <source>
        <dbReference type="Google" id="ProtNLM"/>
    </source>
</evidence>
<evidence type="ECO:0000313" key="2">
    <source>
        <dbReference type="EMBL" id="KAL2871586.1"/>
    </source>
</evidence>
<organism evidence="2 3">
    <name type="scientific">Aspergillus lucknowensis</name>
    <dbReference type="NCBI Taxonomy" id="176173"/>
    <lineage>
        <taxon>Eukaryota</taxon>
        <taxon>Fungi</taxon>
        <taxon>Dikarya</taxon>
        <taxon>Ascomycota</taxon>
        <taxon>Pezizomycotina</taxon>
        <taxon>Eurotiomycetes</taxon>
        <taxon>Eurotiomycetidae</taxon>
        <taxon>Eurotiales</taxon>
        <taxon>Aspergillaceae</taxon>
        <taxon>Aspergillus</taxon>
        <taxon>Aspergillus subgen. Nidulantes</taxon>
    </lineage>
</organism>